<dbReference type="EC" id="2.8.1.10" evidence="3 8"/>
<keyword evidence="8" id="KW-0963">Cytoplasm</keyword>
<comment type="subunit">
    <text evidence="8">Homotetramer. Forms heterodimers with either ThiH or ThiS.</text>
</comment>
<dbReference type="CDD" id="cd04728">
    <property type="entry name" value="ThiG"/>
    <property type="match status" value="1"/>
</dbReference>
<dbReference type="PANTHER" id="PTHR34266:SF2">
    <property type="entry name" value="THIAZOLE SYNTHASE"/>
    <property type="match status" value="1"/>
</dbReference>
<evidence type="ECO:0000256" key="4">
    <source>
        <dbReference type="ARBA" id="ARBA00022679"/>
    </source>
</evidence>
<organism evidence="10 11">
    <name type="scientific">Candidatus Termititenax persephonae</name>
    <dbReference type="NCBI Taxonomy" id="2218525"/>
    <lineage>
        <taxon>Bacteria</taxon>
        <taxon>Bacillati</taxon>
        <taxon>Candidatus Margulisiibacteriota</taxon>
        <taxon>Candidatus Termititenacia</taxon>
        <taxon>Candidatus Termititenacales</taxon>
        <taxon>Candidatus Termititenacaceae</taxon>
        <taxon>Candidatus Termititenax</taxon>
    </lineage>
</organism>
<feature type="binding site" evidence="8">
    <location>
        <begin position="190"/>
        <end position="191"/>
    </location>
    <ligand>
        <name>1-deoxy-D-xylulose 5-phosphate</name>
        <dbReference type="ChEBI" id="CHEBI:57792"/>
    </ligand>
</feature>
<name>A0A388TG42_9BACT</name>
<feature type="domain" description="Thiazole synthase ThiG" evidence="9">
    <location>
        <begin position="12"/>
        <end position="255"/>
    </location>
</feature>
<dbReference type="GO" id="GO:0005737">
    <property type="term" value="C:cytoplasm"/>
    <property type="evidence" value="ECO:0007669"/>
    <property type="project" value="UniProtKB-SubCell"/>
</dbReference>
<feature type="binding site" evidence="8">
    <location>
        <position position="163"/>
    </location>
    <ligand>
        <name>1-deoxy-D-xylulose 5-phosphate</name>
        <dbReference type="ChEBI" id="CHEBI:57792"/>
    </ligand>
</feature>
<dbReference type="UniPathway" id="UPA00060"/>
<dbReference type="SUPFAM" id="SSF110399">
    <property type="entry name" value="ThiG-like"/>
    <property type="match status" value="1"/>
</dbReference>
<keyword evidence="6 8" id="KW-0704">Schiff base</keyword>
<evidence type="ECO:0000256" key="8">
    <source>
        <dbReference type="HAMAP-Rule" id="MF_00443"/>
    </source>
</evidence>
<evidence type="ECO:0000256" key="2">
    <source>
        <dbReference type="ARBA" id="ARBA00004948"/>
    </source>
</evidence>
<dbReference type="HAMAP" id="MF_00443">
    <property type="entry name" value="ThiG"/>
    <property type="match status" value="1"/>
</dbReference>
<evidence type="ECO:0000256" key="7">
    <source>
        <dbReference type="ARBA" id="ARBA00049897"/>
    </source>
</evidence>
<comment type="catalytic activity">
    <reaction evidence="7 8">
        <text>[ThiS sulfur-carrier protein]-C-terminal-Gly-aminoethanethioate + 2-iminoacetate + 1-deoxy-D-xylulose 5-phosphate = [ThiS sulfur-carrier protein]-C-terminal Gly-Gly + 2-[(2R,5Z)-2-carboxy-4-methylthiazol-5(2H)-ylidene]ethyl phosphate + 2 H2O + H(+)</text>
        <dbReference type="Rhea" id="RHEA:26297"/>
        <dbReference type="Rhea" id="RHEA-COMP:12909"/>
        <dbReference type="Rhea" id="RHEA-COMP:19908"/>
        <dbReference type="ChEBI" id="CHEBI:15377"/>
        <dbReference type="ChEBI" id="CHEBI:15378"/>
        <dbReference type="ChEBI" id="CHEBI:57792"/>
        <dbReference type="ChEBI" id="CHEBI:62899"/>
        <dbReference type="ChEBI" id="CHEBI:77846"/>
        <dbReference type="ChEBI" id="CHEBI:90778"/>
        <dbReference type="ChEBI" id="CHEBI:232372"/>
        <dbReference type="EC" id="2.8.1.10"/>
    </reaction>
</comment>
<dbReference type="InterPro" id="IPR008867">
    <property type="entry name" value="ThiG"/>
</dbReference>
<evidence type="ECO:0000313" key="10">
    <source>
        <dbReference type="EMBL" id="GBR76047.1"/>
    </source>
</evidence>
<dbReference type="Pfam" id="PF05690">
    <property type="entry name" value="ThiG"/>
    <property type="match status" value="1"/>
</dbReference>
<keyword evidence="5 8" id="KW-0784">Thiamine biosynthesis</keyword>
<accession>A0A388TG42</accession>
<dbReference type="Gene3D" id="3.20.20.70">
    <property type="entry name" value="Aldolase class I"/>
    <property type="match status" value="1"/>
</dbReference>
<feature type="active site" description="Schiff-base intermediate with DXP" evidence="8">
    <location>
        <position position="102"/>
    </location>
</feature>
<evidence type="ECO:0000256" key="6">
    <source>
        <dbReference type="ARBA" id="ARBA00023270"/>
    </source>
</evidence>
<dbReference type="AlphaFoldDB" id="A0A388TG42"/>
<comment type="function">
    <text evidence="1 8">Catalyzes the rearrangement of 1-deoxy-D-xylulose 5-phosphate (DXP) to produce the thiazole phosphate moiety of thiamine. Sulfur is provided by the thiocarboxylate moiety of the carrier protein ThiS. In vitro, sulfur can be provided by H(2)S.</text>
</comment>
<comment type="caution">
    <text evidence="10">The sequence shown here is derived from an EMBL/GenBank/DDBJ whole genome shotgun (WGS) entry which is preliminary data.</text>
</comment>
<gene>
    <name evidence="8 10" type="primary">thiG</name>
    <name evidence="10" type="ORF">NO2_0660</name>
</gene>
<comment type="subcellular location">
    <subcellularLocation>
        <location evidence="8">Cytoplasm</location>
    </subcellularLocation>
</comment>
<sequence length="262" mass="27756">MLQSLIMDELIIAGQKLTSRFFLGTGKFASKKLMQETIEQSGAQVVTVALRRVDLQQSEENILNFVPKNVQLMVNTSGARHADEAVRIARLGRASGAGNWIKIEVSNDSKYLLPDNQETVRATEILAAEGFVVLPYISPDLYTARALVKAGAAAVMPLGALIGSNQGLQTRHLLEILRQEITEVPLVVDAGIGAPSQAAAAMEMGYDAALVNTAVALADDPVKMARAFALAVEAGRAAYLSGQVLAVSSASASSPLTGFLYT</sequence>
<comment type="pathway">
    <text evidence="2 8">Cofactor biosynthesis; thiamine diphosphate biosynthesis.</text>
</comment>
<dbReference type="PANTHER" id="PTHR34266">
    <property type="entry name" value="THIAZOLE SYNTHASE"/>
    <property type="match status" value="1"/>
</dbReference>
<keyword evidence="4 8" id="KW-0808">Transferase</keyword>
<dbReference type="Proteomes" id="UP000275925">
    <property type="component" value="Unassembled WGS sequence"/>
</dbReference>
<protein>
    <recommendedName>
        <fullName evidence="3 8">Thiazole synthase</fullName>
        <ecNumber evidence="3 8">2.8.1.10</ecNumber>
    </recommendedName>
</protein>
<dbReference type="EMBL" id="BGZO01000014">
    <property type="protein sequence ID" value="GBR76047.1"/>
    <property type="molecule type" value="Genomic_DNA"/>
</dbReference>
<feature type="binding site" evidence="8">
    <location>
        <begin position="212"/>
        <end position="213"/>
    </location>
    <ligand>
        <name>1-deoxy-D-xylulose 5-phosphate</name>
        <dbReference type="ChEBI" id="CHEBI:57792"/>
    </ligand>
</feature>
<evidence type="ECO:0000256" key="3">
    <source>
        <dbReference type="ARBA" id="ARBA00011960"/>
    </source>
</evidence>
<proteinExistence type="inferred from homology"/>
<dbReference type="InterPro" id="IPR033983">
    <property type="entry name" value="Thiazole_synthase_ThiG"/>
</dbReference>
<evidence type="ECO:0000256" key="1">
    <source>
        <dbReference type="ARBA" id="ARBA00002834"/>
    </source>
</evidence>
<evidence type="ECO:0000256" key="5">
    <source>
        <dbReference type="ARBA" id="ARBA00022977"/>
    </source>
</evidence>
<evidence type="ECO:0000313" key="11">
    <source>
        <dbReference type="Proteomes" id="UP000275925"/>
    </source>
</evidence>
<dbReference type="GO" id="GO:1990107">
    <property type="term" value="F:thiazole synthase activity"/>
    <property type="evidence" value="ECO:0007669"/>
    <property type="project" value="UniProtKB-EC"/>
</dbReference>
<dbReference type="InterPro" id="IPR013785">
    <property type="entry name" value="Aldolase_TIM"/>
</dbReference>
<comment type="similarity">
    <text evidence="8">Belongs to the ThiG family.</text>
</comment>
<evidence type="ECO:0000259" key="9">
    <source>
        <dbReference type="Pfam" id="PF05690"/>
    </source>
</evidence>
<keyword evidence="11" id="KW-1185">Reference proteome</keyword>
<dbReference type="GO" id="GO:0009229">
    <property type="term" value="P:thiamine diphosphate biosynthetic process"/>
    <property type="evidence" value="ECO:0007669"/>
    <property type="project" value="UniProtKB-UniRule"/>
</dbReference>
<reference evidence="10 11" key="1">
    <citation type="journal article" date="2019" name="ISME J.">
        <title>Genome analyses of uncultured TG2/ZB3 bacteria in 'Margulisbacteria' specifically attached to ectosymbiotic spirochetes of protists in the termite gut.</title>
        <authorList>
            <person name="Utami Y.D."/>
            <person name="Kuwahara H."/>
            <person name="Igai K."/>
            <person name="Murakami T."/>
            <person name="Sugaya K."/>
            <person name="Morikawa T."/>
            <person name="Nagura Y."/>
            <person name="Yuki M."/>
            <person name="Deevong P."/>
            <person name="Inoue T."/>
            <person name="Kihara K."/>
            <person name="Lo N."/>
            <person name="Yamada A."/>
            <person name="Ohkuma M."/>
            <person name="Hongoh Y."/>
        </authorList>
    </citation>
    <scope>NUCLEOTIDE SEQUENCE [LARGE SCALE GENOMIC DNA]</scope>
    <source>
        <strain evidence="10">NkOx7-02</strain>
    </source>
</reference>